<dbReference type="AlphaFoldDB" id="A0AAV7XEG8"/>
<name>A0AAV7XEG8_9NEOP</name>
<sequence>MKVLVAILLVAVVAPTLSAPAPEPVAKPGGGVVLVGNPGVVPVNTLVVGPGGGIVSTSGLVPVSTLGGLGHPALIASPGLVSSPLILG</sequence>
<evidence type="ECO:0000313" key="2">
    <source>
        <dbReference type="EMBL" id="KAJ1523075.1"/>
    </source>
</evidence>
<dbReference type="EMBL" id="JAPTSV010000011">
    <property type="protein sequence ID" value="KAJ1523075.1"/>
    <property type="molecule type" value="Genomic_DNA"/>
</dbReference>
<comment type="caution">
    <text evidence="2">The sequence shown here is derived from an EMBL/GenBank/DDBJ whole genome shotgun (WGS) entry which is preliminary data.</text>
</comment>
<keyword evidence="1" id="KW-0732">Signal</keyword>
<feature type="signal peptide" evidence="1">
    <location>
        <begin position="1"/>
        <end position="18"/>
    </location>
</feature>
<proteinExistence type="predicted"/>
<dbReference type="Proteomes" id="UP001075354">
    <property type="component" value="Chromosome 11"/>
</dbReference>
<organism evidence="2 3">
    <name type="scientific">Megalurothrips usitatus</name>
    <name type="common">bean blossom thrips</name>
    <dbReference type="NCBI Taxonomy" id="439358"/>
    <lineage>
        <taxon>Eukaryota</taxon>
        <taxon>Metazoa</taxon>
        <taxon>Ecdysozoa</taxon>
        <taxon>Arthropoda</taxon>
        <taxon>Hexapoda</taxon>
        <taxon>Insecta</taxon>
        <taxon>Pterygota</taxon>
        <taxon>Neoptera</taxon>
        <taxon>Paraneoptera</taxon>
        <taxon>Thysanoptera</taxon>
        <taxon>Terebrantia</taxon>
        <taxon>Thripoidea</taxon>
        <taxon>Thripidae</taxon>
        <taxon>Megalurothrips</taxon>
    </lineage>
</organism>
<protein>
    <submittedName>
        <fullName evidence="2">Uncharacterized protein</fullName>
    </submittedName>
</protein>
<evidence type="ECO:0000256" key="1">
    <source>
        <dbReference type="SAM" id="SignalP"/>
    </source>
</evidence>
<reference evidence="2" key="1">
    <citation type="submission" date="2022-12" db="EMBL/GenBank/DDBJ databases">
        <title>Chromosome-level genome assembly of the bean flower thrips Megalurothrips usitatus.</title>
        <authorList>
            <person name="Ma L."/>
            <person name="Liu Q."/>
            <person name="Li H."/>
            <person name="Cai W."/>
        </authorList>
    </citation>
    <scope>NUCLEOTIDE SEQUENCE</scope>
    <source>
        <strain evidence="2">Cailab_2022a</strain>
    </source>
</reference>
<accession>A0AAV7XEG8</accession>
<keyword evidence="3" id="KW-1185">Reference proteome</keyword>
<evidence type="ECO:0000313" key="3">
    <source>
        <dbReference type="Proteomes" id="UP001075354"/>
    </source>
</evidence>
<feature type="chain" id="PRO_5043462545" evidence="1">
    <location>
        <begin position="19"/>
        <end position="88"/>
    </location>
</feature>
<gene>
    <name evidence="2" type="ORF">ONE63_002198</name>
</gene>